<sequence length="73" mass="7959">MPWTRSELFIRVTPDKQNNILSIRDTGIGMTKADLVNNLGTIAKSGTKGFMEALSSGADISMIGSSHHQAQRR</sequence>
<evidence type="ECO:0000313" key="5">
    <source>
        <dbReference type="EMBL" id="KAG1273213.1"/>
    </source>
</evidence>
<dbReference type="AlphaFoldDB" id="A0A9P7BIJ5"/>
<comment type="caution">
    <text evidence="5">The sequence shown here is derived from an EMBL/GenBank/DDBJ whole genome shotgun (WGS) entry which is preliminary data.</text>
</comment>
<dbReference type="GO" id="GO:0016887">
    <property type="term" value="F:ATP hydrolysis activity"/>
    <property type="evidence" value="ECO:0007669"/>
    <property type="project" value="InterPro"/>
</dbReference>
<dbReference type="Proteomes" id="UP000716291">
    <property type="component" value="Unassembled WGS sequence"/>
</dbReference>
<dbReference type="PRINTS" id="PR00775">
    <property type="entry name" value="HEATSHOCK90"/>
</dbReference>
<dbReference type="InterPro" id="IPR036890">
    <property type="entry name" value="HATPase_C_sf"/>
</dbReference>
<name>A0A9P7BIJ5_RHIOR</name>
<evidence type="ECO:0000313" key="6">
    <source>
        <dbReference type="Proteomes" id="UP000716291"/>
    </source>
</evidence>
<evidence type="ECO:0000256" key="2">
    <source>
        <dbReference type="ARBA" id="ARBA00022741"/>
    </source>
</evidence>
<dbReference type="PANTHER" id="PTHR11528">
    <property type="entry name" value="HEAT SHOCK PROTEIN 90 FAMILY MEMBER"/>
    <property type="match status" value="1"/>
</dbReference>
<keyword evidence="4" id="KW-0143">Chaperone</keyword>
<reference evidence="5" key="1">
    <citation type="journal article" date="2020" name="Microb. Genom.">
        <title>Genetic diversity of clinical and environmental Mucorales isolates obtained from an investigation of mucormycosis cases among solid organ transplant recipients.</title>
        <authorList>
            <person name="Nguyen M.H."/>
            <person name="Kaul D."/>
            <person name="Muto C."/>
            <person name="Cheng S.J."/>
            <person name="Richter R.A."/>
            <person name="Bruno V.M."/>
            <person name="Liu G."/>
            <person name="Beyhan S."/>
            <person name="Sundermann A.J."/>
            <person name="Mounaud S."/>
            <person name="Pasculle A.W."/>
            <person name="Nierman W.C."/>
            <person name="Driscoll E."/>
            <person name="Cumbie R."/>
            <person name="Clancy C.J."/>
            <person name="Dupont C.L."/>
        </authorList>
    </citation>
    <scope>NUCLEOTIDE SEQUENCE</scope>
    <source>
        <strain evidence="5">GL11</strain>
    </source>
</reference>
<dbReference type="GO" id="GO:0051082">
    <property type="term" value="F:unfolded protein binding"/>
    <property type="evidence" value="ECO:0007669"/>
    <property type="project" value="InterPro"/>
</dbReference>
<evidence type="ECO:0000256" key="4">
    <source>
        <dbReference type="ARBA" id="ARBA00023186"/>
    </source>
</evidence>
<accession>A0A9P7BIJ5</accession>
<protein>
    <submittedName>
        <fullName evidence="5">Uncharacterized protein</fullName>
    </submittedName>
</protein>
<organism evidence="5 6">
    <name type="scientific">Rhizopus oryzae</name>
    <name type="common">Mucormycosis agent</name>
    <name type="synonym">Rhizopus arrhizus var. delemar</name>
    <dbReference type="NCBI Taxonomy" id="64495"/>
    <lineage>
        <taxon>Eukaryota</taxon>
        <taxon>Fungi</taxon>
        <taxon>Fungi incertae sedis</taxon>
        <taxon>Mucoromycota</taxon>
        <taxon>Mucoromycotina</taxon>
        <taxon>Mucoromycetes</taxon>
        <taxon>Mucorales</taxon>
        <taxon>Mucorineae</taxon>
        <taxon>Rhizopodaceae</taxon>
        <taxon>Rhizopus</taxon>
    </lineage>
</organism>
<dbReference type="SUPFAM" id="SSF55874">
    <property type="entry name" value="ATPase domain of HSP90 chaperone/DNA topoisomerase II/histidine kinase"/>
    <property type="match status" value="1"/>
</dbReference>
<evidence type="ECO:0000256" key="1">
    <source>
        <dbReference type="ARBA" id="ARBA00008239"/>
    </source>
</evidence>
<dbReference type="EMBL" id="JAANQT010013412">
    <property type="protein sequence ID" value="KAG1273213.1"/>
    <property type="molecule type" value="Genomic_DNA"/>
</dbReference>
<gene>
    <name evidence="5" type="ORF">G6F64_015391</name>
</gene>
<dbReference type="OrthoDB" id="9624506at2759"/>
<dbReference type="GO" id="GO:0140662">
    <property type="term" value="F:ATP-dependent protein folding chaperone"/>
    <property type="evidence" value="ECO:0007669"/>
    <property type="project" value="InterPro"/>
</dbReference>
<keyword evidence="2" id="KW-0547">Nucleotide-binding</keyword>
<proteinExistence type="inferred from homology"/>
<comment type="similarity">
    <text evidence="1">Belongs to the heat shock protein 90 family.</text>
</comment>
<dbReference type="GO" id="GO:0005524">
    <property type="term" value="F:ATP binding"/>
    <property type="evidence" value="ECO:0007669"/>
    <property type="project" value="UniProtKB-KW"/>
</dbReference>
<dbReference type="InterPro" id="IPR001404">
    <property type="entry name" value="Hsp90_fam"/>
</dbReference>
<dbReference type="InterPro" id="IPR020575">
    <property type="entry name" value="Hsp90_N"/>
</dbReference>
<evidence type="ECO:0000256" key="3">
    <source>
        <dbReference type="ARBA" id="ARBA00022840"/>
    </source>
</evidence>
<keyword evidence="6" id="KW-1185">Reference proteome</keyword>
<dbReference type="Gene3D" id="3.30.565.10">
    <property type="entry name" value="Histidine kinase-like ATPase, C-terminal domain"/>
    <property type="match status" value="1"/>
</dbReference>
<keyword evidence="3" id="KW-0067">ATP-binding</keyword>